<sequence>MKRFCLPLLSLSLASSANAASPISEIICAPREEMTSKLTHQFGETRVATGVRDIERVMEIWTSESSGDWTMLMTYADGNSCIVAMGEHWNDLRPASEKDPT</sequence>
<dbReference type="EMBL" id="FXYE01000001">
    <property type="protein sequence ID" value="SMX32938.1"/>
    <property type="molecule type" value="Genomic_DNA"/>
</dbReference>
<name>A0A238JQH8_9RHOB</name>
<organism evidence="2 3">
    <name type="scientific">Actibacterium lipolyticum</name>
    <dbReference type="NCBI Taxonomy" id="1524263"/>
    <lineage>
        <taxon>Bacteria</taxon>
        <taxon>Pseudomonadati</taxon>
        <taxon>Pseudomonadota</taxon>
        <taxon>Alphaproteobacteria</taxon>
        <taxon>Rhodobacterales</taxon>
        <taxon>Roseobacteraceae</taxon>
        <taxon>Actibacterium</taxon>
    </lineage>
</organism>
<dbReference type="AlphaFoldDB" id="A0A238JQH8"/>
<proteinExistence type="predicted"/>
<gene>
    <name evidence="2" type="ORF">COL8621_00923</name>
</gene>
<feature type="chain" id="PRO_5012014462" evidence="1">
    <location>
        <begin position="20"/>
        <end position="101"/>
    </location>
</feature>
<keyword evidence="1" id="KW-0732">Signal</keyword>
<keyword evidence="3" id="KW-1185">Reference proteome</keyword>
<dbReference type="Proteomes" id="UP000202922">
    <property type="component" value="Unassembled WGS sequence"/>
</dbReference>
<reference evidence="3" key="1">
    <citation type="submission" date="2017-05" db="EMBL/GenBank/DDBJ databases">
        <authorList>
            <person name="Rodrigo-Torres L."/>
            <person name="Arahal R. D."/>
            <person name="Lucena T."/>
        </authorList>
    </citation>
    <scope>NUCLEOTIDE SEQUENCE [LARGE SCALE GENOMIC DNA]</scope>
    <source>
        <strain evidence="3">CECT 8621</strain>
    </source>
</reference>
<protein>
    <submittedName>
        <fullName evidence="2">Uncharacterized protein</fullName>
    </submittedName>
</protein>
<feature type="signal peptide" evidence="1">
    <location>
        <begin position="1"/>
        <end position="19"/>
    </location>
</feature>
<evidence type="ECO:0000313" key="2">
    <source>
        <dbReference type="EMBL" id="SMX32938.1"/>
    </source>
</evidence>
<evidence type="ECO:0000313" key="3">
    <source>
        <dbReference type="Proteomes" id="UP000202922"/>
    </source>
</evidence>
<evidence type="ECO:0000256" key="1">
    <source>
        <dbReference type="SAM" id="SignalP"/>
    </source>
</evidence>
<accession>A0A238JQH8</accession>